<evidence type="ECO:0000313" key="2">
    <source>
        <dbReference type="EMBL" id="KAA8529406.1"/>
    </source>
</evidence>
<evidence type="ECO:0000256" key="1">
    <source>
        <dbReference type="SAM" id="MobiDB-lite"/>
    </source>
</evidence>
<sequence>MDLNRAGTDIAYQRNHKSGEDADGIGQGANYKVVQCFAPPFGSGIRHSHPNPNRMMTPGDLRAKAEKESSKDISNFESNGLRPSRSPMQNRAMGQNSWVNVVATNRPMEPSLDLKQQALKLGPWSSENKALILKHGCQQITTSGPEGEKHSQKFIYEWKPTPCPSCKIFRHKEANYPEMKPTKATNKKKWVVKESTRIKDAEVREKTRVNEQETSVIQETRELQCENTTGEWAGVQKRKIRQGMAEIEVSIFADDNNTTTIPPSAANNCLRKCSKEG</sequence>
<reference evidence="2 3" key="1">
    <citation type="submission" date="2019-09" db="EMBL/GenBank/DDBJ databases">
        <title>A chromosome-level genome assembly of the Chinese tupelo Nyssa sinensis.</title>
        <authorList>
            <person name="Yang X."/>
            <person name="Kang M."/>
            <person name="Yang Y."/>
            <person name="Xiong H."/>
            <person name="Wang M."/>
            <person name="Zhang Z."/>
            <person name="Wang Z."/>
            <person name="Wu H."/>
            <person name="Ma T."/>
            <person name="Liu J."/>
            <person name="Xi Z."/>
        </authorList>
    </citation>
    <scope>NUCLEOTIDE SEQUENCE [LARGE SCALE GENOMIC DNA]</scope>
    <source>
        <strain evidence="2">J267</strain>
        <tissue evidence="2">Leaf</tissue>
    </source>
</reference>
<keyword evidence="3" id="KW-1185">Reference proteome</keyword>
<feature type="region of interest" description="Disordered" evidence="1">
    <location>
        <begin position="1"/>
        <end position="22"/>
    </location>
</feature>
<dbReference type="AlphaFoldDB" id="A0A5J5AI11"/>
<proteinExistence type="predicted"/>
<protein>
    <submittedName>
        <fullName evidence="2">Uncharacterized protein</fullName>
    </submittedName>
</protein>
<dbReference type="EMBL" id="CM018044">
    <property type="protein sequence ID" value="KAA8529406.1"/>
    <property type="molecule type" value="Genomic_DNA"/>
</dbReference>
<gene>
    <name evidence="2" type="ORF">F0562_033796</name>
</gene>
<evidence type="ECO:0000313" key="3">
    <source>
        <dbReference type="Proteomes" id="UP000325577"/>
    </source>
</evidence>
<dbReference type="Proteomes" id="UP000325577">
    <property type="component" value="Linkage Group LG20"/>
</dbReference>
<accession>A0A5J5AI11</accession>
<organism evidence="2 3">
    <name type="scientific">Nyssa sinensis</name>
    <dbReference type="NCBI Taxonomy" id="561372"/>
    <lineage>
        <taxon>Eukaryota</taxon>
        <taxon>Viridiplantae</taxon>
        <taxon>Streptophyta</taxon>
        <taxon>Embryophyta</taxon>
        <taxon>Tracheophyta</taxon>
        <taxon>Spermatophyta</taxon>
        <taxon>Magnoliopsida</taxon>
        <taxon>eudicotyledons</taxon>
        <taxon>Gunneridae</taxon>
        <taxon>Pentapetalae</taxon>
        <taxon>asterids</taxon>
        <taxon>Cornales</taxon>
        <taxon>Nyssaceae</taxon>
        <taxon>Nyssa</taxon>
    </lineage>
</organism>
<feature type="region of interest" description="Disordered" evidence="1">
    <location>
        <begin position="67"/>
        <end position="91"/>
    </location>
</feature>
<name>A0A5J5AI11_9ASTE</name>